<gene>
    <name evidence="1" type="ORF">Snoj_11130</name>
</gene>
<evidence type="ECO:0000313" key="1">
    <source>
        <dbReference type="EMBL" id="GHI67195.1"/>
    </source>
</evidence>
<name>A0ABQ3SGD3_9ACTN</name>
<organism evidence="1 2">
    <name type="scientific">Streptomyces nojiriensis</name>
    <dbReference type="NCBI Taxonomy" id="66374"/>
    <lineage>
        <taxon>Bacteria</taxon>
        <taxon>Bacillati</taxon>
        <taxon>Actinomycetota</taxon>
        <taxon>Actinomycetes</taxon>
        <taxon>Kitasatosporales</taxon>
        <taxon>Streptomycetaceae</taxon>
        <taxon>Streptomyces</taxon>
    </lineage>
</organism>
<dbReference type="Proteomes" id="UP000613974">
    <property type="component" value="Unassembled WGS sequence"/>
</dbReference>
<accession>A0ABQ3SGD3</accession>
<dbReference type="EMBL" id="BNEC01000003">
    <property type="protein sequence ID" value="GHI67195.1"/>
    <property type="molecule type" value="Genomic_DNA"/>
</dbReference>
<proteinExistence type="predicted"/>
<dbReference type="InterPro" id="IPR046245">
    <property type="entry name" value="DUF6278"/>
</dbReference>
<sequence length="178" mass="19157">MAADRRPVGAIRADGSRRALWSVADPGATLGGMNIPFLGNWLNRRETEQGAGLAAALADDPEGVAELFSECEMLRVQARAAGLELDESQDSLEALDQLMPRWRRDPEAVPWLGNDAGFYLGTVIIRTVPGAAWRVWPNGQPVIRLASGRELNVIESGLAWAMTGSPELSQAYAEASEG</sequence>
<comment type="caution">
    <text evidence="1">The sequence shown here is derived from an EMBL/GenBank/DDBJ whole genome shotgun (WGS) entry which is preliminary data.</text>
</comment>
<protein>
    <submittedName>
        <fullName evidence="1">Uncharacterized protein</fullName>
    </submittedName>
</protein>
<reference evidence="2" key="1">
    <citation type="submission" date="2023-07" db="EMBL/GenBank/DDBJ databases">
        <title>Whole genome shotgun sequence of Streptomyces nojiriensis NBRC 13794.</title>
        <authorList>
            <person name="Komaki H."/>
            <person name="Tamura T."/>
        </authorList>
    </citation>
    <scope>NUCLEOTIDE SEQUENCE [LARGE SCALE GENOMIC DNA]</scope>
    <source>
        <strain evidence="2">NBRC 13794</strain>
    </source>
</reference>
<keyword evidence="2" id="KW-1185">Reference proteome</keyword>
<dbReference type="Pfam" id="PF19794">
    <property type="entry name" value="DUF6278"/>
    <property type="match status" value="1"/>
</dbReference>
<evidence type="ECO:0000313" key="2">
    <source>
        <dbReference type="Proteomes" id="UP000613974"/>
    </source>
</evidence>